<accession>A0A345YV66</accession>
<dbReference type="Gene3D" id="1.10.238.10">
    <property type="entry name" value="EF-hand"/>
    <property type="match status" value="2"/>
</dbReference>
<dbReference type="Pfam" id="PF13499">
    <property type="entry name" value="EF-hand_7"/>
    <property type="match status" value="2"/>
</dbReference>
<name>A0A345YV66_ORYSJ</name>
<evidence type="ECO:0000256" key="1">
    <source>
        <dbReference type="ARBA" id="ARBA00003291"/>
    </source>
</evidence>
<dbReference type="FunFam" id="1.10.238.10:FF:000178">
    <property type="entry name" value="Calmodulin-2 A"/>
    <property type="match status" value="1"/>
</dbReference>
<dbReference type="InterPro" id="IPR002048">
    <property type="entry name" value="EF_hand_dom"/>
</dbReference>
<dbReference type="GO" id="GO:0005509">
    <property type="term" value="F:calcium ion binding"/>
    <property type="evidence" value="ECO:0007669"/>
    <property type="project" value="InterPro"/>
</dbReference>
<reference evidence="6 7" key="1">
    <citation type="journal article" date="2005" name="Nature">
        <title>The map-based sequence of the rice genome.</title>
        <authorList>
            <consortium name="International rice genome sequencing project (IRGSP)"/>
            <person name="Matsumoto T."/>
            <person name="Wu J."/>
            <person name="Kanamori H."/>
            <person name="Katayose Y."/>
            <person name="Fujisawa M."/>
            <person name="Namiki N."/>
            <person name="Mizuno H."/>
            <person name="Yamamoto K."/>
            <person name="Antonio B.A."/>
            <person name="Baba T."/>
            <person name="Sakata K."/>
            <person name="Nagamura Y."/>
            <person name="Aoki H."/>
            <person name="Arikawa K."/>
            <person name="Arita K."/>
            <person name="Bito T."/>
            <person name="Chiden Y."/>
            <person name="Fujitsuka N."/>
            <person name="Fukunaka R."/>
            <person name="Hamada M."/>
            <person name="Harada C."/>
            <person name="Hayashi A."/>
            <person name="Hijishita S."/>
            <person name="Honda M."/>
            <person name="Hosokawa S."/>
            <person name="Ichikawa Y."/>
            <person name="Idonuma A."/>
            <person name="Iijima M."/>
            <person name="Ikeda M."/>
            <person name="Ikeno M."/>
            <person name="Ito K."/>
            <person name="Ito S."/>
            <person name="Ito T."/>
            <person name="Ito Y."/>
            <person name="Ito Y."/>
            <person name="Iwabuchi A."/>
            <person name="Kamiya K."/>
            <person name="Karasawa W."/>
            <person name="Kurita K."/>
            <person name="Katagiri S."/>
            <person name="Kikuta A."/>
            <person name="Kobayashi H."/>
            <person name="Kobayashi N."/>
            <person name="Machita K."/>
            <person name="Maehara T."/>
            <person name="Masukawa M."/>
            <person name="Mizubayashi T."/>
            <person name="Mukai Y."/>
            <person name="Nagasaki H."/>
            <person name="Nagata Y."/>
            <person name="Naito S."/>
            <person name="Nakashima M."/>
            <person name="Nakama Y."/>
            <person name="Nakamichi Y."/>
            <person name="Nakamura M."/>
            <person name="Meguro A."/>
            <person name="Negishi M."/>
            <person name="Ohta I."/>
            <person name="Ohta T."/>
            <person name="Okamoto M."/>
            <person name="Ono N."/>
            <person name="Saji S."/>
            <person name="Sakaguchi M."/>
            <person name="Sakai K."/>
            <person name="Shibata M."/>
            <person name="Shimokawa T."/>
            <person name="Song J."/>
            <person name="Takazaki Y."/>
            <person name="Terasawa K."/>
            <person name="Tsugane M."/>
            <person name="Tsuji K."/>
            <person name="Ueda S."/>
            <person name="Waki K."/>
            <person name="Yamagata H."/>
            <person name="Yamamoto M."/>
            <person name="Yamamoto S."/>
            <person name="Yamane H."/>
            <person name="Yoshiki S."/>
            <person name="Yoshihara R."/>
            <person name="Yukawa K."/>
            <person name="Zhong H."/>
            <person name="Yano M."/>
            <person name="Yuan Q."/>
            <person name="Ouyang S."/>
            <person name="Liu J."/>
            <person name="Jones K.M."/>
            <person name="Gansberger K."/>
            <person name="Moffat K."/>
            <person name="Hill J."/>
            <person name="Bera J."/>
            <person name="Fadrosh D."/>
            <person name="Jin S."/>
            <person name="Johri S."/>
            <person name="Kim M."/>
            <person name="Overton L."/>
            <person name="Reardon M."/>
            <person name="Tsitrin T."/>
            <person name="Vuong H."/>
            <person name="Weaver B."/>
            <person name="Ciecko A."/>
            <person name="Tallon L."/>
            <person name="Jackson J."/>
            <person name="Pai G."/>
            <person name="Aken S.V."/>
            <person name="Utterback T."/>
            <person name="Reidmuller S."/>
            <person name="Feldblyum T."/>
            <person name="Hsiao J."/>
            <person name="Zismann V."/>
            <person name="Iobst S."/>
            <person name="de Vazeille A.R."/>
            <person name="Buell C.R."/>
            <person name="Ying K."/>
            <person name="Li Y."/>
            <person name="Lu T."/>
            <person name="Huang Y."/>
            <person name="Zhao Q."/>
            <person name="Feng Q."/>
            <person name="Zhang L."/>
            <person name="Zhu J."/>
            <person name="Weng Q."/>
            <person name="Mu J."/>
            <person name="Lu Y."/>
            <person name="Fan D."/>
            <person name="Liu Y."/>
            <person name="Guan J."/>
            <person name="Zhang Y."/>
            <person name="Yu S."/>
            <person name="Liu X."/>
            <person name="Zhang Y."/>
            <person name="Hong G."/>
            <person name="Han B."/>
            <person name="Choisne N."/>
            <person name="Demange N."/>
            <person name="Orjeda G."/>
            <person name="Samain S."/>
            <person name="Cattolico L."/>
            <person name="Pelletier E."/>
            <person name="Couloux A."/>
            <person name="Segurens B."/>
            <person name="Wincker P."/>
            <person name="D'Hont A."/>
            <person name="Scarpelli C."/>
            <person name="Weissenbach J."/>
            <person name="Salanoubat M."/>
            <person name="Quetier F."/>
            <person name="Yu Y."/>
            <person name="Kim H.R."/>
            <person name="Rambo T."/>
            <person name="Currie J."/>
            <person name="Collura K."/>
            <person name="Luo M."/>
            <person name="Yang T."/>
            <person name="Ammiraju J.S.S."/>
            <person name="Engler F."/>
            <person name="Soderlund C."/>
            <person name="Wing R.A."/>
            <person name="Palmer L.E."/>
            <person name="de la Bastide M."/>
            <person name="Spiegel L."/>
            <person name="Nascimento L."/>
            <person name="Zutavern T."/>
            <person name="O'Shaughnessy A."/>
            <person name="Dike S."/>
            <person name="Dedhia N."/>
            <person name="Preston R."/>
            <person name="Balija V."/>
            <person name="McCombie W.R."/>
            <person name="Chow T."/>
            <person name="Chen H."/>
            <person name="Chung M."/>
            <person name="Chen C."/>
            <person name="Shaw J."/>
            <person name="Wu H."/>
            <person name="Hsiao K."/>
            <person name="Chao Y."/>
            <person name="Chu M."/>
            <person name="Cheng C."/>
            <person name="Hour A."/>
            <person name="Lee P."/>
            <person name="Lin S."/>
            <person name="Lin Y."/>
            <person name="Liou J."/>
            <person name="Liu S."/>
            <person name="Hsing Y."/>
            <person name="Raghuvanshi S."/>
            <person name="Mohanty A."/>
            <person name="Bharti A.K."/>
            <person name="Gaur A."/>
            <person name="Gupta V."/>
            <person name="Kumar D."/>
            <person name="Ravi V."/>
            <person name="Vij S."/>
            <person name="Kapur A."/>
            <person name="Khurana P."/>
            <person name="Khurana P."/>
            <person name="Khurana J.P."/>
            <person name="Tyagi A.K."/>
            <person name="Gaikwad K."/>
            <person name="Singh A."/>
            <person name="Dalal V."/>
            <person name="Srivastava S."/>
            <person name="Dixit A."/>
            <person name="Pal A.K."/>
            <person name="Ghazi I.A."/>
            <person name="Yadav M."/>
            <person name="Pandit A."/>
            <person name="Bhargava A."/>
            <person name="Sureshbabu K."/>
            <person name="Batra K."/>
            <person name="Sharma T.R."/>
            <person name="Mohapatra T."/>
            <person name="Singh N.K."/>
            <person name="Messing J."/>
            <person name="Nelson A.B."/>
            <person name="Fuks G."/>
            <person name="Kavchok S."/>
            <person name="Keizer G."/>
            <person name="Linton E."/>
            <person name="Llaca V."/>
            <person name="Song R."/>
            <person name="Tanyolac B."/>
            <person name="Young S."/>
            <person name="Ho-Il K."/>
            <person name="Hahn J.H."/>
            <person name="Sangsakoo G."/>
            <person name="Vanavichit A."/>
            <person name="de Mattos Luiz.A.T."/>
            <person name="Zimmer P.D."/>
            <person name="Malone G."/>
            <person name="Dellagostin O."/>
            <person name="de Oliveira A.C."/>
            <person name="Bevan M."/>
            <person name="Bancroft I."/>
            <person name="Minx P."/>
            <person name="Cordum H."/>
            <person name="Wilson R."/>
            <person name="Cheng Z."/>
            <person name="Jin W."/>
            <person name="Jiang J."/>
            <person name="Leong S.A."/>
            <person name="Iwama H."/>
            <person name="Gojobori T."/>
            <person name="Itoh T."/>
            <person name="Niimura Y."/>
            <person name="Fujii Y."/>
            <person name="Habara T."/>
            <person name="Sakai H."/>
            <person name="Sato Y."/>
            <person name="Wilson G."/>
            <person name="Kumar K."/>
            <person name="McCouch S."/>
            <person name="Juretic N."/>
            <person name="Hoen D."/>
            <person name="Wright S."/>
            <person name="Bruskiewich R."/>
            <person name="Bureau T."/>
            <person name="Miyao A."/>
            <person name="Hirochika H."/>
            <person name="Nishikawa T."/>
            <person name="Kadowaki K."/>
            <person name="Sugiura M."/>
            <person name="Burr B."/>
            <person name="Sasaki T."/>
        </authorList>
    </citation>
    <scope>NUCLEOTIDE SEQUENCE [LARGE SCALE GENOMIC DNA]</scope>
    <source>
        <strain evidence="7">cv. Nipponbare</strain>
    </source>
</reference>
<dbReference type="InterPro" id="IPR011992">
    <property type="entry name" value="EF-hand-dom_pair"/>
</dbReference>
<dbReference type="PROSITE" id="PS50222">
    <property type="entry name" value="EF_HAND_2"/>
    <property type="match status" value="4"/>
</dbReference>
<dbReference type="SMR" id="A0A345YV66"/>
<organism evidence="6 7">
    <name type="scientific">Oryza sativa subsp. japonica</name>
    <name type="common">Rice</name>
    <dbReference type="NCBI Taxonomy" id="39947"/>
    <lineage>
        <taxon>Eukaryota</taxon>
        <taxon>Viridiplantae</taxon>
        <taxon>Streptophyta</taxon>
        <taxon>Embryophyta</taxon>
        <taxon>Tracheophyta</taxon>
        <taxon>Spermatophyta</taxon>
        <taxon>Magnoliopsida</taxon>
        <taxon>Liliopsida</taxon>
        <taxon>Poales</taxon>
        <taxon>Poaceae</taxon>
        <taxon>BOP clade</taxon>
        <taxon>Oryzoideae</taxon>
        <taxon>Oryzeae</taxon>
        <taxon>Oryzinae</taxon>
        <taxon>Oryza</taxon>
        <taxon>Oryza sativa</taxon>
    </lineage>
</organism>
<dbReference type="SMART" id="SM00054">
    <property type="entry name" value="EFh"/>
    <property type="match status" value="4"/>
</dbReference>
<dbReference type="PROSITE" id="PS00018">
    <property type="entry name" value="EF_HAND_1"/>
    <property type="match status" value="4"/>
</dbReference>
<dbReference type="PANTHER" id="PTHR10891">
    <property type="entry name" value="EF-HAND CALCIUM-BINDING DOMAIN CONTAINING PROTEIN"/>
    <property type="match status" value="1"/>
</dbReference>
<evidence type="ECO:0000256" key="4">
    <source>
        <dbReference type="ARBA" id="ARBA00022837"/>
    </source>
</evidence>
<dbReference type="InterPro" id="IPR039647">
    <property type="entry name" value="EF_hand_pair_protein_CML-like"/>
</dbReference>
<dbReference type="AlphaFoldDB" id="A0A345YV66"/>
<dbReference type="GO" id="GO:0043226">
    <property type="term" value="C:organelle"/>
    <property type="evidence" value="ECO:0007669"/>
    <property type="project" value="UniProtKB-ARBA"/>
</dbReference>
<reference evidence="7" key="2">
    <citation type="journal article" date="2008" name="Nucleic Acids Res.">
        <title>The rice annotation project database (RAP-DB): 2008 update.</title>
        <authorList>
            <consortium name="The rice annotation project (RAP)"/>
        </authorList>
    </citation>
    <scope>GENOME REANNOTATION</scope>
    <source>
        <strain evidence="7">cv. Nipponbare</strain>
    </source>
</reference>
<evidence type="ECO:0000256" key="3">
    <source>
        <dbReference type="ARBA" id="ARBA00022737"/>
    </source>
</evidence>
<evidence type="ECO:0000313" key="7">
    <source>
        <dbReference type="Proteomes" id="UP000000763"/>
    </source>
</evidence>
<protein>
    <submittedName>
        <fullName evidence="6">Os02g0606501 protein</fullName>
    </submittedName>
</protein>
<proteinExistence type="predicted"/>
<evidence type="ECO:0000259" key="5">
    <source>
        <dbReference type="PROSITE" id="PS50222"/>
    </source>
</evidence>
<gene>
    <name evidence="6" type="ordered locus">Os02g0606501</name>
</gene>
<feature type="domain" description="EF-hand" evidence="5">
    <location>
        <begin position="4"/>
        <end position="39"/>
    </location>
</feature>
<keyword evidence="4" id="KW-0106">Calcium</keyword>
<keyword evidence="3" id="KW-0677">Repeat</keyword>
<feature type="domain" description="EF-hand" evidence="5">
    <location>
        <begin position="126"/>
        <end position="161"/>
    </location>
</feature>
<dbReference type="OrthoDB" id="26525at2759"/>
<dbReference type="EMBL" id="AP008208">
    <property type="protein sequence ID" value="BAH91796.1"/>
    <property type="molecule type" value="Genomic_DNA"/>
</dbReference>
<dbReference type="FunFam" id="1.10.238.10:FF:000089">
    <property type="entry name" value="calmodulin-like protein 3"/>
    <property type="match status" value="1"/>
</dbReference>
<evidence type="ECO:0000256" key="2">
    <source>
        <dbReference type="ARBA" id="ARBA00022723"/>
    </source>
</evidence>
<feature type="domain" description="EF-hand" evidence="5">
    <location>
        <begin position="88"/>
        <end position="123"/>
    </location>
</feature>
<dbReference type="KEGG" id="dosa:Os02g0606501"/>
<dbReference type="Proteomes" id="UP000000763">
    <property type="component" value="Chromosome 2"/>
</dbReference>
<feature type="domain" description="EF-hand" evidence="5">
    <location>
        <begin position="40"/>
        <end position="75"/>
    </location>
</feature>
<dbReference type="InterPro" id="IPR018247">
    <property type="entry name" value="EF_Hand_1_Ca_BS"/>
</dbReference>
<keyword evidence="2" id="KW-0479">Metal-binding</keyword>
<sequence length="164" mass="17911">MACDQQAELRRVFELFDRDGDGRITREELTESLERLGMPVHREELAATIARIDANGDGCVDMDEFTQLYETVMRVDGGGGGGGGACDVDEASMREAFDVFDRNGDGFITVDELGAVLASLGIKQGRTAEDCGRMIGQVDRDGDGRVDFLEFKQMMRGGAFATLR</sequence>
<dbReference type="SUPFAM" id="SSF47473">
    <property type="entry name" value="EF-hand"/>
    <property type="match status" value="1"/>
</dbReference>
<dbReference type="CDD" id="cd00051">
    <property type="entry name" value="EFh"/>
    <property type="match status" value="2"/>
</dbReference>
<comment type="function">
    <text evidence="1">Potential calcium sensor.</text>
</comment>
<evidence type="ECO:0000313" key="6">
    <source>
        <dbReference type="EMBL" id="BAH91796.1"/>
    </source>
</evidence>